<gene>
    <name evidence="10" type="ORF">ACHKAR_21690</name>
</gene>
<dbReference type="EMBL" id="JBIPKE010000020">
    <property type="protein sequence ID" value="MFH6986081.1"/>
    <property type="molecule type" value="Genomic_DNA"/>
</dbReference>
<dbReference type="PANTHER" id="PTHR33794">
    <property type="entry name" value="BACILLOLYSIN"/>
    <property type="match status" value="1"/>
</dbReference>
<dbReference type="SUPFAM" id="SSF49265">
    <property type="entry name" value="Fibronectin type III"/>
    <property type="match status" value="1"/>
</dbReference>
<dbReference type="SMART" id="SM00060">
    <property type="entry name" value="FN3"/>
    <property type="match status" value="2"/>
</dbReference>
<dbReference type="InterPro" id="IPR036116">
    <property type="entry name" value="FN3_sf"/>
</dbReference>
<keyword evidence="3" id="KW-0479">Metal-binding</keyword>
<feature type="chain" id="PRO_5047031660" evidence="8">
    <location>
        <begin position="20"/>
        <end position="1092"/>
    </location>
</feature>
<accession>A0ABW7NEN9</accession>
<feature type="signal peptide" evidence="8">
    <location>
        <begin position="1"/>
        <end position="19"/>
    </location>
</feature>
<dbReference type="InterPro" id="IPR011096">
    <property type="entry name" value="FTP_domain"/>
</dbReference>
<dbReference type="Proteomes" id="UP001610063">
    <property type="component" value="Unassembled WGS sequence"/>
</dbReference>
<dbReference type="Pfam" id="PF01447">
    <property type="entry name" value="Peptidase_M4"/>
    <property type="match status" value="1"/>
</dbReference>
<dbReference type="PANTHER" id="PTHR33794:SF1">
    <property type="entry name" value="BACILLOLYSIN"/>
    <property type="match status" value="1"/>
</dbReference>
<organism evidence="10 11">
    <name type="scientific">Marinoscillum luteum</name>
    <dbReference type="NCBI Taxonomy" id="861051"/>
    <lineage>
        <taxon>Bacteria</taxon>
        <taxon>Pseudomonadati</taxon>
        <taxon>Bacteroidota</taxon>
        <taxon>Cytophagia</taxon>
        <taxon>Cytophagales</taxon>
        <taxon>Reichenbachiellaceae</taxon>
        <taxon>Marinoscillum</taxon>
    </lineage>
</organism>
<evidence type="ECO:0000313" key="10">
    <source>
        <dbReference type="EMBL" id="MFH6986081.1"/>
    </source>
</evidence>
<evidence type="ECO:0000256" key="7">
    <source>
        <dbReference type="ARBA" id="ARBA00023049"/>
    </source>
</evidence>
<keyword evidence="6" id="KW-0862">Zinc</keyword>
<evidence type="ECO:0000256" key="4">
    <source>
        <dbReference type="ARBA" id="ARBA00022729"/>
    </source>
</evidence>
<dbReference type="Pfam" id="PF02868">
    <property type="entry name" value="Peptidase_M4_C"/>
    <property type="match status" value="1"/>
</dbReference>
<evidence type="ECO:0000313" key="11">
    <source>
        <dbReference type="Proteomes" id="UP001610063"/>
    </source>
</evidence>
<dbReference type="Gene3D" id="2.60.40.10">
    <property type="entry name" value="Immunoglobulins"/>
    <property type="match status" value="2"/>
</dbReference>
<evidence type="ECO:0000256" key="5">
    <source>
        <dbReference type="ARBA" id="ARBA00022801"/>
    </source>
</evidence>
<dbReference type="SUPFAM" id="SSF55486">
    <property type="entry name" value="Metalloproteases ('zincins'), catalytic domain"/>
    <property type="match status" value="1"/>
</dbReference>
<dbReference type="PRINTS" id="PR00730">
    <property type="entry name" value="THERMOLYSIN"/>
</dbReference>
<keyword evidence="7" id="KW-0482">Metalloprotease</keyword>
<keyword evidence="11" id="KW-1185">Reference proteome</keyword>
<dbReference type="PROSITE" id="PS50853">
    <property type="entry name" value="FN3"/>
    <property type="match status" value="2"/>
</dbReference>
<protein>
    <submittedName>
        <fullName evidence="10">M4 family metallopeptidase</fullName>
    </submittedName>
</protein>
<dbReference type="InterPro" id="IPR027268">
    <property type="entry name" value="Peptidase_M4/M1_CTD_sf"/>
</dbReference>
<dbReference type="Pfam" id="PF00041">
    <property type="entry name" value="fn3"/>
    <property type="match status" value="2"/>
</dbReference>
<dbReference type="Gene3D" id="1.10.390.10">
    <property type="entry name" value="Neutral Protease Domain 2"/>
    <property type="match status" value="1"/>
</dbReference>
<dbReference type="InterPro" id="IPR003961">
    <property type="entry name" value="FN3_dom"/>
</dbReference>
<keyword evidence="5" id="KW-0378">Hydrolase</keyword>
<dbReference type="InterPro" id="IPR001570">
    <property type="entry name" value="Peptidase_M4_C_domain"/>
</dbReference>
<keyword evidence="4 8" id="KW-0732">Signal</keyword>
<dbReference type="InterPro" id="IPR013856">
    <property type="entry name" value="Peptidase_M4_domain"/>
</dbReference>
<dbReference type="InterPro" id="IPR023612">
    <property type="entry name" value="Peptidase_M4"/>
</dbReference>
<dbReference type="InterPro" id="IPR045474">
    <property type="entry name" value="GEVED"/>
</dbReference>
<evidence type="ECO:0000256" key="6">
    <source>
        <dbReference type="ARBA" id="ARBA00022833"/>
    </source>
</evidence>
<dbReference type="InterPro" id="IPR026444">
    <property type="entry name" value="Secre_tail"/>
</dbReference>
<feature type="domain" description="Fibronectin type-III" evidence="9">
    <location>
        <begin position="668"/>
        <end position="756"/>
    </location>
</feature>
<feature type="domain" description="Fibronectin type-III" evidence="9">
    <location>
        <begin position="763"/>
        <end position="848"/>
    </location>
</feature>
<dbReference type="Pfam" id="PF20009">
    <property type="entry name" value="GEVED"/>
    <property type="match status" value="1"/>
</dbReference>
<dbReference type="CDD" id="cd09597">
    <property type="entry name" value="M4_TLP"/>
    <property type="match status" value="1"/>
</dbReference>
<keyword evidence="2" id="KW-0645">Protease</keyword>
<dbReference type="Gene3D" id="3.10.450.490">
    <property type="match status" value="1"/>
</dbReference>
<proteinExistence type="inferred from homology"/>
<dbReference type="RefSeq" id="WP_395419585.1">
    <property type="nucleotide sequence ID" value="NZ_JBIPKE010000020.1"/>
</dbReference>
<dbReference type="InterPro" id="IPR050728">
    <property type="entry name" value="Zinc_Metalloprotease_M4"/>
</dbReference>
<comment type="caution">
    <text evidence="10">The sequence shown here is derived from an EMBL/GenBank/DDBJ whole genome shotgun (WGS) entry which is preliminary data.</text>
</comment>
<comment type="similarity">
    <text evidence="1">Belongs to the peptidase M4 family.</text>
</comment>
<dbReference type="CDD" id="cd00063">
    <property type="entry name" value="FN3"/>
    <property type="match status" value="2"/>
</dbReference>
<evidence type="ECO:0000259" key="9">
    <source>
        <dbReference type="PROSITE" id="PS50853"/>
    </source>
</evidence>
<reference evidence="10 11" key="1">
    <citation type="journal article" date="2013" name="Int. J. Syst. Evol. Microbiol.">
        <title>Marinoscillum luteum sp. nov., isolated from marine sediment.</title>
        <authorList>
            <person name="Cha I.T."/>
            <person name="Park S.J."/>
            <person name="Kim S.J."/>
            <person name="Kim J.G."/>
            <person name="Jung M.Y."/>
            <person name="Shin K.S."/>
            <person name="Kwon K.K."/>
            <person name="Yang S.H."/>
            <person name="Seo Y.S."/>
            <person name="Rhee S.K."/>
        </authorList>
    </citation>
    <scope>NUCLEOTIDE SEQUENCE [LARGE SCALE GENOMIC DNA]</scope>
    <source>
        <strain evidence="10 11">KCTC 23939</strain>
    </source>
</reference>
<name>A0ABW7NEN9_9BACT</name>
<dbReference type="NCBIfam" id="TIGR04183">
    <property type="entry name" value="Por_Secre_tail"/>
    <property type="match status" value="1"/>
</dbReference>
<sequence>MRKQLLAMTLMGASLLTYAQSERKPAKDFKSPQLISVQEVPNQNAKTLLREKLQLQSADDMQLMKSEMDQIGIKHEKYQHYYEGVKVFGSEYTVHSKSGKISHLSGKLAKVENVDVKPTLSEQAALDKASSKITAEKFIWDEDFSKKPKAELVILDAATTGKDEARLTYKFEIISLRPYQRYDVFVDAKSGETLMMYSKIHFADAVGSAATRYSGTQTIHTDSYSGSYRLRDYSRGNGVVTWDATTATGVNNSTGVPIGSSDYTDNNNSWTAAEFDNADKDDAGLEAHFGAAATYDFFSTTFGRNSYNGSGATINSHVNTDIEDVYGYPSGYNDNAFWNGNVMVYGKGNSLDPLTTVDITGHEIGHAFMEYTAGMIYQKESGAMNESFSDIWGTCVENYTNVNYGTNKDLWNLGTEIGQTFRSMSNPNAHSQPDTYGGTYWVSVTSCSPNSSNDYCGVHTNSGVGNHWFYILTVGKSGTNDIGSNYSVTGIGIDKAAAISWRSQSVYLGANSTYADWRTFAIQSAKDLYGADSPEEIAVTNAWYAVGVGAAYSAPVGCVASPLSLSITFDNYPEETSWTVKNSGGTTVASGGTYGSQPDGSTLNLDINLTAGDYTFTINDSYGDGICCSYGSGSYTLSSGSTTIKTGGSFSSSESTNFCISSGADTQAPTEPTGLAASNVTQTTLTLTWTASTDNVGVTGYNVFQGSTNIGTVTGTSANITGLSSGTSYSFHVTAVDAAANESASSNTVNVTTQSPDTTAPSVPTGLAASGVSQTSLTLSWSASSDNVGVTGYDVYRDGSLYTSVSGTSTSVTGLTASTTYAFRVRAKDAAGNNSAQSTALNVTTAANNVTYCTARGNNTNYEWIDLIQLGSINNSSAANGGYGNFTSQSTTLVLNSSNTIYFSAGFASSTYSENWRVWIDYNQDGDFSDSGEQVVTGTSSNGNTYSASFTVPGGAALGSTRMRVAMVWNATPASCGTFSYGEVEDYTVNISATSINGIAAASSPSFAESLDHELSEASFGVYPNPVGAVLNFNTGDFKVISGLRIIDLGGKEMRRLSGNANALNVSDLHPGLYILEVESERGKFQTKFLKR</sequence>
<dbReference type="Pfam" id="PF18962">
    <property type="entry name" value="Por_Secre_tail"/>
    <property type="match status" value="1"/>
</dbReference>
<evidence type="ECO:0000256" key="8">
    <source>
        <dbReference type="SAM" id="SignalP"/>
    </source>
</evidence>
<dbReference type="Gene3D" id="3.10.170.10">
    <property type="match status" value="1"/>
</dbReference>
<evidence type="ECO:0000256" key="2">
    <source>
        <dbReference type="ARBA" id="ARBA00022670"/>
    </source>
</evidence>
<dbReference type="InterPro" id="IPR013783">
    <property type="entry name" value="Ig-like_fold"/>
</dbReference>
<dbReference type="Pfam" id="PF07504">
    <property type="entry name" value="FTP"/>
    <property type="match status" value="1"/>
</dbReference>
<evidence type="ECO:0000256" key="3">
    <source>
        <dbReference type="ARBA" id="ARBA00022723"/>
    </source>
</evidence>
<evidence type="ECO:0000256" key="1">
    <source>
        <dbReference type="ARBA" id="ARBA00009388"/>
    </source>
</evidence>